<dbReference type="EMBL" id="JACIJG010000002">
    <property type="protein sequence ID" value="MBB5700657.1"/>
    <property type="molecule type" value="Genomic_DNA"/>
</dbReference>
<dbReference type="Proteomes" id="UP000555546">
    <property type="component" value="Unassembled WGS sequence"/>
</dbReference>
<dbReference type="RefSeq" id="WP_183647598.1">
    <property type="nucleotide sequence ID" value="NZ_JACIJG010000002.1"/>
</dbReference>
<protein>
    <submittedName>
        <fullName evidence="1">Uncharacterized protein</fullName>
    </submittedName>
</protein>
<evidence type="ECO:0000313" key="1">
    <source>
        <dbReference type="EMBL" id="MBB5700657.1"/>
    </source>
</evidence>
<evidence type="ECO:0000313" key="2">
    <source>
        <dbReference type="Proteomes" id="UP000555546"/>
    </source>
</evidence>
<reference evidence="1 2" key="1">
    <citation type="submission" date="2020-08" db="EMBL/GenBank/DDBJ databases">
        <title>Genomic Encyclopedia of Type Strains, Phase IV (KMG-IV): sequencing the most valuable type-strain genomes for metagenomic binning, comparative biology and taxonomic classification.</title>
        <authorList>
            <person name="Goeker M."/>
        </authorList>
    </citation>
    <scope>NUCLEOTIDE SEQUENCE [LARGE SCALE GENOMIC DNA]</scope>
    <source>
        <strain evidence="1 2">DSM 26944</strain>
    </source>
</reference>
<gene>
    <name evidence="1" type="ORF">FHS76_000500</name>
</gene>
<sequence length="103" mass="11818">MIVANDNIPSEFAIVGTQRFLPSSHMRRFMAEECMEPVGGYFLRVKGNDRQKYFVAAKVPRDENGHQTGTWCVEWHTTERGAAKAVAPGWKYYETHDYFEDAA</sequence>
<name>A0A7W9AUH1_9HYPH</name>
<dbReference type="AlphaFoldDB" id="A0A7W9AUH1"/>
<proteinExistence type="predicted"/>
<comment type="caution">
    <text evidence="1">The sequence shown here is derived from an EMBL/GenBank/DDBJ whole genome shotgun (WGS) entry which is preliminary data.</text>
</comment>
<organism evidence="1 2">
    <name type="scientific">Brucella daejeonensis</name>
    <dbReference type="NCBI Taxonomy" id="659015"/>
    <lineage>
        <taxon>Bacteria</taxon>
        <taxon>Pseudomonadati</taxon>
        <taxon>Pseudomonadota</taxon>
        <taxon>Alphaproteobacteria</taxon>
        <taxon>Hyphomicrobiales</taxon>
        <taxon>Brucellaceae</taxon>
        <taxon>Brucella/Ochrobactrum group</taxon>
        <taxon>Brucella</taxon>
    </lineage>
</organism>
<accession>A0A7W9AUH1</accession>
<keyword evidence="2" id="KW-1185">Reference proteome</keyword>